<keyword evidence="2" id="KW-1133">Transmembrane helix</keyword>
<feature type="compositionally biased region" description="Polar residues" evidence="1">
    <location>
        <begin position="247"/>
        <end position="264"/>
    </location>
</feature>
<dbReference type="EMBL" id="BAABFL010000469">
    <property type="protein sequence ID" value="GAA4652101.1"/>
    <property type="molecule type" value="Genomic_DNA"/>
</dbReference>
<sequence>MDEAQRIHLHATHAPHPHDGDNAPQNGNVRTFGQRVISVVITVAPHITVNIFLSALKGMELAFTRPMEKLGELGVRLGGNHQVTRTIGCGVGYFFGFIVGITAVVPGLLIGIVYGVGRAIYKLPSAMKTSWNQGVSYAMNETFDYYNINKRHVTAIGAVISMLLASGFIALGGLIGGPPLAGLIAILEAPAFLAGLTTLAYIYSQRAPHVENLLPAQQQDLSRPAPADTMEASNNDNFLSPEDSASPPGNSADRNLSSTMMAEA</sequence>
<keyword evidence="4" id="KW-1185">Reference proteome</keyword>
<dbReference type="RefSeq" id="WP_345198602.1">
    <property type="nucleotide sequence ID" value="NZ_BAABFL010000469.1"/>
</dbReference>
<comment type="caution">
    <text evidence="3">The sequence shown here is derived from an EMBL/GenBank/DDBJ whole genome shotgun (WGS) entry which is preliminary data.</text>
</comment>
<protein>
    <recommendedName>
        <fullName evidence="5">DUF4013 domain-containing protein</fullName>
    </recommendedName>
</protein>
<evidence type="ECO:0000313" key="4">
    <source>
        <dbReference type="Proteomes" id="UP001500604"/>
    </source>
</evidence>
<dbReference type="Proteomes" id="UP001500604">
    <property type="component" value="Unassembled WGS sequence"/>
</dbReference>
<gene>
    <name evidence="3" type="ORF">GCM10023116_43850</name>
</gene>
<feature type="transmembrane region" description="Helical" evidence="2">
    <location>
        <begin position="153"/>
        <end position="175"/>
    </location>
</feature>
<evidence type="ECO:0000256" key="2">
    <source>
        <dbReference type="SAM" id="Phobius"/>
    </source>
</evidence>
<evidence type="ECO:0000313" key="3">
    <source>
        <dbReference type="EMBL" id="GAA4652101.1"/>
    </source>
</evidence>
<evidence type="ECO:0000256" key="1">
    <source>
        <dbReference type="SAM" id="MobiDB-lite"/>
    </source>
</evidence>
<feature type="transmembrane region" description="Helical" evidence="2">
    <location>
        <begin position="36"/>
        <end position="56"/>
    </location>
</feature>
<proteinExistence type="predicted"/>
<keyword evidence="2" id="KW-0812">Transmembrane</keyword>
<organism evidence="3 4">
    <name type="scientific">Kistimonas scapharcae</name>
    <dbReference type="NCBI Taxonomy" id="1036133"/>
    <lineage>
        <taxon>Bacteria</taxon>
        <taxon>Pseudomonadati</taxon>
        <taxon>Pseudomonadota</taxon>
        <taxon>Gammaproteobacteria</taxon>
        <taxon>Oceanospirillales</taxon>
        <taxon>Endozoicomonadaceae</taxon>
        <taxon>Kistimonas</taxon>
    </lineage>
</organism>
<feature type="region of interest" description="Disordered" evidence="1">
    <location>
        <begin position="220"/>
        <end position="264"/>
    </location>
</feature>
<feature type="transmembrane region" description="Helical" evidence="2">
    <location>
        <begin position="181"/>
        <end position="203"/>
    </location>
</feature>
<feature type="transmembrane region" description="Helical" evidence="2">
    <location>
        <begin position="93"/>
        <end position="117"/>
    </location>
</feature>
<evidence type="ECO:0008006" key="5">
    <source>
        <dbReference type="Google" id="ProtNLM"/>
    </source>
</evidence>
<reference evidence="4" key="1">
    <citation type="journal article" date="2019" name="Int. J. Syst. Evol. Microbiol.">
        <title>The Global Catalogue of Microorganisms (GCM) 10K type strain sequencing project: providing services to taxonomists for standard genome sequencing and annotation.</title>
        <authorList>
            <consortium name="The Broad Institute Genomics Platform"/>
            <consortium name="The Broad Institute Genome Sequencing Center for Infectious Disease"/>
            <person name="Wu L."/>
            <person name="Ma J."/>
        </authorList>
    </citation>
    <scope>NUCLEOTIDE SEQUENCE [LARGE SCALE GENOMIC DNA]</scope>
    <source>
        <strain evidence="4">JCM 17805</strain>
    </source>
</reference>
<name>A0ABP8V9P7_9GAMM</name>
<keyword evidence="2" id="KW-0472">Membrane</keyword>
<accession>A0ABP8V9P7</accession>